<reference evidence="19" key="1">
    <citation type="journal article" date="2019" name="Int. J. Syst. Evol. Microbiol.">
        <title>The Global Catalogue of Microorganisms (GCM) 10K type strain sequencing project: providing services to taxonomists for standard genome sequencing and annotation.</title>
        <authorList>
            <consortium name="The Broad Institute Genomics Platform"/>
            <consortium name="The Broad Institute Genome Sequencing Center for Infectious Disease"/>
            <person name="Wu L."/>
            <person name="Ma J."/>
        </authorList>
    </citation>
    <scope>NUCLEOTIDE SEQUENCE [LARGE SCALE GENOMIC DNA]</scope>
    <source>
        <strain evidence="19">CGMCC 1.16275</strain>
    </source>
</reference>
<evidence type="ECO:0000259" key="17">
    <source>
        <dbReference type="PROSITE" id="PS50885"/>
    </source>
</evidence>
<gene>
    <name evidence="18" type="ORF">ACFQPS_09440</name>
</gene>
<comment type="catalytic activity">
    <reaction evidence="1">
        <text>ATP + protein L-histidine = ADP + protein N-phospho-L-histidine.</text>
        <dbReference type="EC" id="2.7.13.3"/>
    </reaction>
</comment>
<evidence type="ECO:0000256" key="9">
    <source>
        <dbReference type="ARBA" id="ARBA00022741"/>
    </source>
</evidence>
<keyword evidence="13" id="KW-0902">Two-component regulatory system</keyword>
<proteinExistence type="predicted"/>
<dbReference type="InterPro" id="IPR036890">
    <property type="entry name" value="HATPase_C_sf"/>
</dbReference>
<organism evidence="18 19">
    <name type="scientific">Rhodocista pekingensis</name>
    <dbReference type="NCBI Taxonomy" id="201185"/>
    <lineage>
        <taxon>Bacteria</taxon>
        <taxon>Pseudomonadati</taxon>
        <taxon>Pseudomonadota</taxon>
        <taxon>Alphaproteobacteria</taxon>
        <taxon>Rhodospirillales</taxon>
        <taxon>Azospirillaceae</taxon>
        <taxon>Rhodocista</taxon>
    </lineage>
</organism>
<keyword evidence="12 15" id="KW-1133">Transmembrane helix</keyword>
<keyword evidence="6" id="KW-0597">Phosphoprotein</keyword>
<dbReference type="SMART" id="SM00304">
    <property type="entry name" value="HAMP"/>
    <property type="match status" value="1"/>
</dbReference>
<dbReference type="InterPro" id="IPR003594">
    <property type="entry name" value="HATPase_dom"/>
</dbReference>
<dbReference type="GO" id="GO:0005524">
    <property type="term" value="F:ATP binding"/>
    <property type="evidence" value="ECO:0007669"/>
    <property type="project" value="UniProtKB-KW"/>
</dbReference>
<name>A0ABW2KVD2_9PROT</name>
<evidence type="ECO:0000256" key="14">
    <source>
        <dbReference type="ARBA" id="ARBA00023136"/>
    </source>
</evidence>
<keyword evidence="9" id="KW-0547">Nucleotide-binding</keyword>
<keyword evidence="10" id="KW-0418">Kinase</keyword>
<evidence type="ECO:0000256" key="8">
    <source>
        <dbReference type="ARBA" id="ARBA00022692"/>
    </source>
</evidence>
<comment type="caution">
    <text evidence="18">The sequence shown here is derived from an EMBL/GenBank/DDBJ whole genome shotgun (WGS) entry which is preliminary data.</text>
</comment>
<evidence type="ECO:0000256" key="4">
    <source>
        <dbReference type="ARBA" id="ARBA00022475"/>
    </source>
</evidence>
<evidence type="ECO:0000256" key="1">
    <source>
        <dbReference type="ARBA" id="ARBA00000085"/>
    </source>
</evidence>
<keyword evidence="14 15" id="KW-0472">Membrane</keyword>
<feature type="transmembrane region" description="Helical" evidence="15">
    <location>
        <begin position="175"/>
        <end position="198"/>
    </location>
</feature>
<dbReference type="InterPro" id="IPR005467">
    <property type="entry name" value="His_kinase_dom"/>
</dbReference>
<evidence type="ECO:0000256" key="12">
    <source>
        <dbReference type="ARBA" id="ARBA00022989"/>
    </source>
</evidence>
<evidence type="ECO:0000256" key="11">
    <source>
        <dbReference type="ARBA" id="ARBA00022840"/>
    </source>
</evidence>
<evidence type="ECO:0000256" key="3">
    <source>
        <dbReference type="ARBA" id="ARBA00012438"/>
    </source>
</evidence>
<evidence type="ECO:0000259" key="16">
    <source>
        <dbReference type="PROSITE" id="PS50109"/>
    </source>
</evidence>
<protein>
    <recommendedName>
        <fullName evidence="3">histidine kinase</fullName>
        <ecNumber evidence="3">2.7.13.3</ecNumber>
    </recommendedName>
</protein>
<evidence type="ECO:0000256" key="15">
    <source>
        <dbReference type="SAM" id="Phobius"/>
    </source>
</evidence>
<dbReference type="InterPro" id="IPR050980">
    <property type="entry name" value="2C_sensor_his_kinase"/>
</dbReference>
<comment type="subcellular location">
    <subcellularLocation>
        <location evidence="2">Cell inner membrane</location>
        <topology evidence="2">Multi-pass membrane protein</topology>
    </subcellularLocation>
</comment>
<dbReference type="PANTHER" id="PTHR44936:SF5">
    <property type="entry name" value="SENSOR HISTIDINE KINASE ENVZ"/>
    <property type="match status" value="1"/>
</dbReference>
<dbReference type="Pfam" id="PF00512">
    <property type="entry name" value="HisKA"/>
    <property type="match status" value="1"/>
</dbReference>
<evidence type="ECO:0000256" key="10">
    <source>
        <dbReference type="ARBA" id="ARBA00022777"/>
    </source>
</evidence>
<evidence type="ECO:0000256" key="2">
    <source>
        <dbReference type="ARBA" id="ARBA00004429"/>
    </source>
</evidence>
<feature type="transmembrane region" description="Helical" evidence="15">
    <location>
        <begin position="36"/>
        <end position="56"/>
    </location>
</feature>
<dbReference type="Proteomes" id="UP001596456">
    <property type="component" value="Unassembled WGS sequence"/>
</dbReference>
<feature type="domain" description="HAMP" evidence="17">
    <location>
        <begin position="200"/>
        <end position="252"/>
    </location>
</feature>
<dbReference type="EC" id="2.7.13.3" evidence="3"/>
<dbReference type="InterPro" id="IPR036097">
    <property type="entry name" value="HisK_dim/P_sf"/>
</dbReference>
<evidence type="ECO:0000256" key="13">
    <source>
        <dbReference type="ARBA" id="ARBA00023012"/>
    </source>
</evidence>
<feature type="domain" description="Histidine kinase" evidence="16">
    <location>
        <begin position="260"/>
        <end position="474"/>
    </location>
</feature>
<evidence type="ECO:0000313" key="19">
    <source>
        <dbReference type="Proteomes" id="UP001596456"/>
    </source>
</evidence>
<dbReference type="InterPro" id="IPR004358">
    <property type="entry name" value="Sig_transdc_His_kin-like_C"/>
</dbReference>
<keyword evidence="8 15" id="KW-0812">Transmembrane</keyword>
<keyword evidence="19" id="KW-1185">Reference proteome</keyword>
<dbReference type="PRINTS" id="PR00344">
    <property type="entry name" value="BCTRLSENSOR"/>
</dbReference>
<dbReference type="Gene3D" id="1.10.287.130">
    <property type="match status" value="1"/>
</dbReference>
<dbReference type="SUPFAM" id="SSF47384">
    <property type="entry name" value="Homodimeric domain of signal transducing histidine kinase"/>
    <property type="match status" value="1"/>
</dbReference>
<keyword evidence="4" id="KW-1003">Cell membrane</keyword>
<sequence>MTAPGLLSRPLAVWRRRPRPFAWVKRFLPRTLFGRSLLIITTPVVLAQVIATFVFYDRHWETMTNRLAFAVAGEIAMIVEELHEDRSEEERASTMARAAGAVDLFVSWLPGETLPPDRQKVRGILKKTLGRALDERVRRPWRIDSTVAHEWIEIRIQMDEGVLSVMSPERRLFSFTSYLFIMWMIGSSVVLFAIAIVFMRNQIRPIRRLAVVADAFGKGRDAPGFKPEGALEVRQAAAAFLLMRERIQRMISQRTEMLAGVSHDLRTPLTRMKLELAMLPDLPEVAELRQDVADMETMIEGYLAFARGEGAEAPQPVDIARLLEAVAANARREGATVTLELPAEAAGEDEGKDGGEDGEAGGIILPIRPNAFKRCLANLVGNARRYGSHVWIGLRRDATAVEIVIDDDGPGIPPDRREEVFRPFTRLEPSRNVETGGVGLGMTIARDVARRHGGDVVLGDSPHGGLRAIVRLPV</sequence>
<keyword evidence="5" id="KW-0997">Cell inner membrane</keyword>
<dbReference type="Pfam" id="PF00672">
    <property type="entry name" value="HAMP"/>
    <property type="match status" value="1"/>
</dbReference>
<dbReference type="RefSeq" id="WP_377358433.1">
    <property type="nucleotide sequence ID" value="NZ_JBHTCM010000010.1"/>
</dbReference>
<dbReference type="PROSITE" id="PS50885">
    <property type="entry name" value="HAMP"/>
    <property type="match status" value="1"/>
</dbReference>
<evidence type="ECO:0000256" key="7">
    <source>
        <dbReference type="ARBA" id="ARBA00022679"/>
    </source>
</evidence>
<dbReference type="SMART" id="SM00388">
    <property type="entry name" value="HisKA"/>
    <property type="match status" value="1"/>
</dbReference>
<dbReference type="PROSITE" id="PS50109">
    <property type="entry name" value="HIS_KIN"/>
    <property type="match status" value="1"/>
</dbReference>
<dbReference type="InterPro" id="IPR003661">
    <property type="entry name" value="HisK_dim/P_dom"/>
</dbReference>
<keyword evidence="7" id="KW-0808">Transferase</keyword>
<dbReference type="SUPFAM" id="SSF55874">
    <property type="entry name" value="ATPase domain of HSP90 chaperone/DNA topoisomerase II/histidine kinase"/>
    <property type="match status" value="1"/>
</dbReference>
<dbReference type="SMART" id="SM00387">
    <property type="entry name" value="HATPase_c"/>
    <property type="match status" value="1"/>
</dbReference>
<dbReference type="Pfam" id="PF02518">
    <property type="entry name" value="HATPase_c"/>
    <property type="match status" value="1"/>
</dbReference>
<accession>A0ABW2KVD2</accession>
<dbReference type="InterPro" id="IPR003660">
    <property type="entry name" value="HAMP_dom"/>
</dbReference>
<evidence type="ECO:0000313" key="18">
    <source>
        <dbReference type="EMBL" id="MFC7333384.1"/>
    </source>
</evidence>
<keyword evidence="11 18" id="KW-0067">ATP-binding</keyword>
<dbReference type="EMBL" id="JBHTCM010000010">
    <property type="protein sequence ID" value="MFC7333384.1"/>
    <property type="molecule type" value="Genomic_DNA"/>
</dbReference>
<evidence type="ECO:0000256" key="6">
    <source>
        <dbReference type="ARBA" id="ARBA00022553"/>
    </source>
</evidence>
<dbReference type="PANTHER" id="PTHR44936">
    <property type="entry name" value="SENSOR PROTEIN CREC"/>
    <property type="match status" value="1"/>
</dbReference>
<evidence type="ECO:0000256" key="5">
    <source>
        <dbReference type="ARBA" id="ARBA00022519"/>
    </source>
</evidence>
<dbReference type="CDD" id="cd00082">
    <property type="entry name" value="HisKA"/>
    <property type="match status" value="1"/>
</dbReference>
<dbReference type="Gene3D" id="3.30.565.10">
    <property type="entry name" value="Histidine kinase-like ATPase, C-terminal domain"/>
    <property type="match status" value="1"/>
</dbReference>